<dbReference type="Proteomes" id="UP000324800">
    <property type="component" value="Unassembled WGS sequence"/>
</dbReference>
<feature type="region of interest" description="Disordered" evidence="1">
    <location>
        <begin position="54"/>
        <end position="128"/>
    </location>
</feature>
<evidence type="ECO:0000313" key="2">
    <source>
        <dbReference type="EMBL" id="KAA6373998.1"/>
    </source>
</evidence>
<organism evidence="2 3">
    <name type="scientific">Streblomastix strix</name>
    <dbReference type="NCBI Taxonomy" id="222440"/>
    <lineage>
        <taxon>Eukaryota</taxon>
        <taxon>Metamonada</taxon>
        <taxon>Preaxostyla</taxon>
        <taxon>Oxymonadida</taxon>
        <taxon>Streblomastigidae</taxon>
        <taxon>Streblomastix</taxon>
    </lineage>
</organism>
<evidence type="ECO:0000256" key="1">
    <source>
        <dbReference type="SAM" id="MobiDB-lite"/>
    </source>
</evidence>
<feature type="compositionally biased region" description="Basic and acidic residues" evidence="1">
    <location>
        <begin position="59"/>
        <end position="88"/>
    </location>
</feature>
<protein>
    <submittedName>
        <fullName evidence="2">Uncharacterized protein</fullName>
    </submittedName>
</protein>
<dbReference type="EMBL" id="SNRW01012304">
    <property type="protein sequence ID" value="KAA6373998.1"/>
    <property type="molecule type" value="Genomic_DNA"/>
</dbReference>
<accession>A0A5J4UU80</accession>
<evidence type="ECO:0000313" key="3">
    <source>
        <dbReference type="Proteomes" id="UP000324800"/>
    </source>
</evidence>
<gene>
    <name evidence="2" type="ORF">EZS28_030474</name>
</gene>
<name>A0A5J4UU80_9EUKA</name>
<feature type="non-terminal residue" evidence="2">
    <location>
        <position position="1"/>
    </location>
</feature>
<comment type="caution">
    <text evidence="2">The sequence shown here is derived from an EMBL/GenBank/DDBJ whole genome shotgun (WGS) entry which is preliminary data.</text>
</comment>
<reference evidence="2 3" key="1">
    <citation type="submission" date="2019-03" db="EMBL/GenBank/DDBJ databases">
        <title>Single cell metagenomics reveals metabolic interactions within the superorganism composed of flagellate Streblomastix strix and complex community of Bacteroidetes bacteria on its surface.</title>
        <authorList>
            <person name="Treitli S.C."/>
            <person name="Kolisko M."/>
            <person name="Husnik F."/>
            <person name="Keeling P."/>
            <person name="Hampl V."/>
        </authorList>
    </citation>
    <scope>NUCLEOTIDE SEQUENCE [LARGE SCALE GENOMIC DNA]</scope>
    <source>
        <strain evidence="2">ST1C</strain>
    </source>
</reference>
<proteinExistence type="predicted"/>
<sequence length="128" mass="15568">EEICTFPQKENIIRRNQYKYLTVYRLKEDVYDYEYEQTEASKKQFDQMRINAQEILSNLKEEEPDKESESESESKSEESEKTDKNEEKDKEDDDDEKSDEKTTKQNPRKRFRYVEVEELDDNSNIDKE</sequence>
<dbReference type="AlphaFoldDB" id="A0A5J4UU80"/>
<feature type="compositionally biased region" description="Acidic residues" evidence="1">
    <location>
        <begin position="116"/>
        <end position="128"/>
    </location>
</feature>